<organism evidence="3">
    <name type="scientific">uncultured Eubacteriales bacterium</name>
    <dbReference type="NCBI Taxonomy" id="172733"/>
    <lineage>
        <taxon>Bacteria</taxon>
        <taxon>Bacillati</taxon>
        <taxon>Bacillota</taxon>
        <taxon>Clostridia</taxon>
        <taxon>Eubacteriales</taxon>
        <taxon>environmental samples</taxon>
    </lineage>
</organism>
<dbReference type="SUPFAM" id="SSF158221">
    <property type="entry name" value="YnzC-like"/>
    <property type="match status" value="1"/>
</dbReference>
<protein>
    <recommendedName>
        <fullName evidence="2">UPF0291 protein KL86CLO1_13199</fullName>
    </recommendedName>
</protein>
<dbReference type="EMBL" id="FLUN01000001">
    <property type="protein sequence ID" value="SBW11220.1"/>
    <property type="molecule type" value="Genomic_DNA"/>
</dbReference>
<evidence type="ECO:0000256" key="1">
    <source>
        <dbReference type="ARBA" id="ARBA00022490"/>
    </source>
</evidence>
<comment type="subcellular location">
    <subcellularLocation>
        <location evidence="2">Cytoplasm</location>
    </subcellularLocation>
</comment>
<proteinExistence type="inferred from homology"/>
<sequence length="69" mass="7693">MEQSKIDRINVLAKKARSPEGLTAEETAERTALRAEYVAAFKASLVTQLENVVIQEPDGTRHPLMEKDP</sequence>
<evidence type="ECO:0000313" key="3">
    <source>
        <dbReference type="EMBL" id="SBW11220.1"/>
    </source>
</evidence>
<dbReference type="GO" id="GO:0005737">
    <property type="term" value="C:cytoplasm"/>
    <property type="evidence" value="ECO:0007669"/>
    <property type="project" value="UniProtKB-SubCell"/>
</dbReference>
<dbReference type="PANTHER" id="PTHR37300:SF1">
    <property type="entry name" value="UPF0291 PROTEIN YNZC"/>
    <property type="match status" value="1"/>
</dbReference>
<dbReference type="AlphaFoldDB" id="A0A212KHM8"/>
<dbReference type="Gene3D" id="1.10.287.540">
    <property type="entry name" value="Helix hairpin bin"/>
    <property type="match status" value="1"/>
</dbReference>
<dbReference type="PANTHER" id="PTHR37300">
    <property type="entry name" value="UPF0291 PROTEIN CBO2609/CLC_2481"/>
    <property type="match status" value="1"/>
</dbReference>
<accession>A0A212KHM8</accession>
<name>A0A212KHM8_9FIRM</name>
<comment type="similarity">
    <text evidence="2">Belongs to the UPF0291 family.</text>
</comment>
<reference evidence="3" key="1">
    <citation type="submission" date="2016-04" db="EMBL/GenBank/DDBJ databases">
        <authorList>
            <person name="Evans L.H."/>
            <person name="Alamgir A."/>
            <person name="Owens N."/>
            <person name="Weber N.D."/>
            <person name="Virtaneva K."/>
            <person name="Barbian K."/>
            <person name="Babar A."/>
            <person name="Rosenke K."/>
        </authorList>
    </citation>
    <scope>NUCLEOTIDE SEQUENCE</scope>
    <source>
        <strain evidence="3">86</strain>
    </source>
</reference>
<dbReference type="HAMAP" id="MF_01103">
    <property type="entry name" value="UPF0291"/>
    <property type="match status" value="1"/>
</dbReference>
<keyword evidence="1 2" id="KW-0963">Cytoplasm</keyword>
<gene>
    <name evidence="3" type="ORF">KL86CLO1_13199</name>
</gene>
<evidence type="ECO:0000256" key="2">
    <source>
        <dbReference type="HAMAP-Rule" id="MF_01103"/>
    </source>
</evidence>
<dbReference type="InterPro" id="IPR009242">
    <property type="entry name" value="DUF896"/>
</dbReference>
<dbReference type="Pfam" id="PF05979">
    <property type="entry name" value="DUF896"/>
    <property type="match status" value="1"/>
</dbReference>